<name>A0ABD2WLH6_9HYME</name>
<comment type="caution">
    <text evidence="16">The sequence shown here is derived from an EMBL/GenBank/DDBJ whole genome shotgun (WGS) entry which is preliminary data.</text>
</comment>
<evidence type="ECO:0000256" key="3">
    <source>
        <dbReference type="ARBA" id="ARBA00004174"/>
    </source>
</evidence>
<dbReference type="PRINTS" id="PR00463">
    <property type="entry name" value="EP450I"/>
</dbReference>
<dbReference type="InterPro" id="IPR002401">
    <property type="entry name" value="Cyt_P450_E_grp-I"/>
</dbReference>
<dbReference type="Proteomes" id="UP001627154">
    <property type="component" value="Unassembled WGS sequence"/>
</dbReference>
<comment type="function">
    <text evidence="2">May be involved in the metabolism of insect hormones and in the breakdown of synthetic insecticides.</text>
</comment>
<keyword evidence="12 15" id="KW-0503">Monooxygenase</keyword>
<keyword evidence="9" id="KW-0492">Microsome</keyword>
<dbReference type="InterPro" id="IPR036396">
    <property type="entry name" value="Cyt_P450_sf"/>
</dbReference>
<dbReference type="PANTHER" id="PTHR24291">
    <property type="entry name" value="CYTOCHROME P450 FAMILY 4"/>
    <property type="match status" value="1"/>
</dbReference>
<comment type="similarity">
    <text evidence="5 15">Belongs to the cytochrome P450 family.</text>
</comment>
<organism evidence="16 17">
    <name type="scientific">Trichogramma kaykai</name>
    <dbReference type="NCBI Taxonomy" id="54128"/>
    <lineage>
        <taxon>Eukaryota</taxon>
        <taxon>Metazoa</taxon>
        <taxon>Ecdysozoa</taxon>
        <taxon>Arthropoda</taxon>
        <taxon>Hexapoda</taxon>
        <taxon>Insecta</taxon>
        <taxon>Pterygota</taxon>
        <taxon>Neoptera</taxon>
        <taxon>Endopterygota</taxon>
        <taxon>Hymenoptera</taxon>
        <taxon>Apocrita</taxon>
        <taxon>Proctotrupomorpha</taxon>
        <taxon>Chalcidoidea</taxon>
        <taxon>Trichogrammatidae</taxon>
        <taxon>Trichogramma</taxon>
    </lineage>
</organism>
<comment type="cofactor">
    <cofactor evidence="1 14">
        <name>heme</name>
        <dbReference type="ChEBI" id="CHEBI:30413"/>
    </cofactor>
</comment>
<dbReference type="InterPro" id="IPR001128">
    <property type="entry name" value="Cyt_P450"/>
</dbReference>
<evidence type="ECO:0000256" key="1">
    <source>
        <dbReference type="ARBA" id="ARBA00001971"/>
    </source>
</evidence>
<keyword evidence="11 14" id="KW-0408">Iron</keyword>
<keyword evidence="8" id="KW-0256">Endoplasmic reticulum</keyword>
<dbReference type="Pfam" id="PF00067">
    <property type="entry name" value="p450"/>
    <property type="match status" value="1"/>
</dbReference>
<evidence type="ECO:0000256" key="2">
    <source>
        <dbReference type="ARBA" id="ARBA00003690"/>
    </source>
</evidence>
<evidence type="ECO:0000256" key="4">
    <source>
        <dbReference type="ARBA" id="ARBA00004406"/>
    </source>
</evidence>
<evidence type="ECO:0008006" key="18">
    <source>
        <dbReference type="Google" id="ProtNLM"/>
    </source>
</evidence>
<dbReference type="SUPFAM" id="SSF48264">
    <property type="entry name" value="Cytochrome P450"/>
    <property type="match status" value="1"/>
</dbReference>
<evidence type="ECO:0000313" key="17">
    <source>
        <dbReference type="Proteomes" id="UP001627154"/>
    </source>
</evidence>
<keyword evidence="6 14" id="KW-0349">Heme</keyword>
<dbReference type="PANTHER" id="PTHR24291:SF189">
    <property type="entry name" value="CYTOCHROME P450 4C3-RELATED"/>
    <property type="match status" value="1"/>
</dbReference>
<keyword evidence="13" id="KW-0472">Membrane</keyword>
<keyword evidence="7 14" id="KW-0479">Metal-binding</keyword>
<dbReference type="GO" id="GO:0005789">
    <property type="term" value="C:endoplasmic reticulum membrane"/>
    <property type="evidence" value="ECO:0007669"/>
    <property type="project" value="UniProtKB-SubCell"/>
</dbReference>
<sequence>MLLVILVIILILFYAFHYFFYGGRNGRLLAKIPGPTVWPIIGCAPKIMVPTDKFMGVVQQMDKQYYPMYKILILNLHVVTILSVDYAEVIFTSKYTTEKSIFYKLLDPWFGTGLLTSGGEKWQKRRKMLTPAFHLNVLQKYFEIFVENTIDIVENLKTQGVSIQNLLPLCTKYSLDNIIEAAMGTSLCDDKSGQAYRHAIREMADTLCRRFISPWLFNDWIFSMTQSGRKQKKLVDTIHEFSKKVINERKEYHERTKGYYLNDFESKQGFDDSEALGYNKKRLAMLDLLIAAQKNGNQIDDAGIQEEVDTFMLAGHDTSALALFFGLLFIAEHKDVQVKIRNEIKEVFGSNINNIKLMDLQKLNYLERCIKETLRFFPSVPYISRVLAGDIKLDDFTIPKGTLTDIHIITIHRDPKHWPDPEKFDPDRFLPEQIRKRNPYAYLPFSSGARSCIGMKFAMTEMKIFLVYILTNFQVEIVDYLAQQIPFIPDITLRPGVPVNLKFVPLSHEIH</sequence>
<evidence type="ECO:0000256" key="12">
    <source>
        <dbReference type="ARBA" id="ARBA00023033"/>
    </source>
</evidence>
<evidence type="ECO:0000256" key="11">
    <source>
        <dbReference type="ARBA" id="ARBA00023004"/>
    </source>
</evidence>
<accession>A0ABD2WLH6</accession>
<dbReference type="CDD" id="cd20628">
    <property type="entry name" value="CYP4"/>
    <property type="match status" value="1"/>
</dbReference>
<evidence type="ECO:0000256" key="9">
    <source>
        <dbReference type="ARBA" id="ARBA00022848"/>
    </source>
</evidence>
<evidence type="ECO:0000256" key="5">
    <source>
        <dbReference type="ARBA" id="ARBA00010617"/>
    </source>
</evidence>
<dbReference type="PRINTS" id="PR00385">
    <property type="entry name" value="P450"/>
</dbReference>
<dbReference type="EMBL" id="JBJJXI010000096">
    <property type="protein sequence ID" value="KAL3393725.1"/>
    <property type="molecule type" value="Genomic_DNA"/>
</dbReference>
<dbReference type="AlphaFoldDB" id="A0ABD2WLH6"/>
<evidence type="ECO:0000256" key="14">
    <source>
        <dbReference type="PIRSR" id="PIRSR602401-1"/>
    </source>
</evidence>
<dbReference type="PROSITE" id="PS00086">
    <property type="entry name" value="CYTOCHROME_P450"/>
    <property type="match status" value="1"/>
</dbReference>
<evidence type="ECO:0000256" key="13">
    <source>
        <dbReference type="ARBA" id="ARBA00023136"/>
    </source>
</evidence>
<evidence type="ECO:0000313" key="16">
    <source>
        <dbReference type="EMBL" id="KAL3393725.1"/>
    </source>
</evidence>
<evidence type="ECO:0000256" key="10">
    <source>
        <dbReference type="ARBA" id="ARBA00023002"/>
    </source>
</evidence>
<evidence type="ECO:0000256" key="7">
    <source>
        <dbReference type="ARBA" id="ARBA00022723"/>
    </source>
</evidence>
<feature type="binding site" description="axial binding residue" evidence="14">
    <location>
        <position position="452"/>
    </location>
    <ligand>
        <name>heme</name>
        <dbReference type="ChEBI" id="CHEBI:30413"/>
    </ligand>
    <ligandPart>
        <name>Fe</name>
        <dbReference type="ChEBI" id="CHEBI:18248"/>
    </ligandPart>
</feature>
<dbReference type="InterPro" id="IPR050196">
    <property type="entry name" value="Cytochrome_P450_Monoox"/>
</dbReference>
<evidence type="ECO:0000256" key="8">
    <source>
        <dbReference type="ARBA" id="ARBA00022824"/>
    </source>
</evidence>
<dbReference type="InterPro" id="IPR017972">
    <property type="entry name" value="Cyt_P450_CS"/>
</dbReference>
<protein>
    <recommendedName>
        <fullName evidence="18">Cytochrome P450</fullName>
    </recommendedName>
</protein>
<proteinExistence type="inferred from homology"/>
<comment type="subcellular location">
    <subcellularLocation>
        <location evidence="4">Endoplasmic reticulum membrane</location>
        <topology evidence="4">Peripheral membrane protein</topology>
    </subcellularLocation>
    <subcellularLocation>
        <location evidence="3">Microsome membrane</location>
        <topology evidence="3">Peripheral membrane protein</topology>
    </subcellularLocation>
</comment>
<dbReference type="Gene3D" id="1.10.630.10">
    <property type="entry name" value="Cytochrome P450"/>
    <property type="match status" value="1"/>
</dbReference>
<keyword evidence="10 15" id="KW-0560">Oxidoreductase</keyword>
<dbReference type="GO" id="GO:0046872">
    <property type="term" value="F:metal ion binding"/>
    <property type="evidence" value="ECO:0007669"/>
    <property type="project" value="UniProtKB-KW"/>
</dbReference>
<dbReference type="GO" id="GO:0004497">
    <property type="term" value="F:monooxygenase activity"/>
    <property type="evidence" value="ECO:0007669"/>
    <property type="project" value="UniProtKB-KW"/>
</dbReference>
<reference evidence="16 17" key="1">
    <citation type="journal article" date="2024" name="bioRxiv">
        <title>A reference genome for Trichogramma kaykai: A tiny desert-dwelling parasitoid wasp with competing sex-ratio distorters.</title>
        <authorList>
            <person name="Culotta J."/>
            <person name="Lindsey A.R."/>
        </authorList>
    </citation>
    <scope>NUCLEOTIDE SEQUENCE [LARGE SCALE GENOMIC DNA]</scope>
    <source>
        <strain evidence="16 17">KSX58</strain>
    </source>
</reference>
<gene>
    <name evidence="16" type="ORF">TKK_011985</name>
</gene>
<evidence type="ECO:0000256" key="6">
    <source>
        <dbReference type="ARBA" id="ARBA00022617"/>
    </source>
</evidence>
<keyword evidence="17" id="KW-1185">Reference proteome</keyword>
<evidence type="ECO:0000256" key="15">
    <source>
        <dbReference type="RuleBase" id="RU000461"/>
    </source>
</evidence>